<protein>
    <submittedName>
        <fullName evidence="2">SRPBCC family protein</fullName>
    </submittedName>
</protein>
<reference evidence="2 3" key="1">
    <citation type="submission" date="2019-01" db="EMBL/GenBank/DDBJ databases">
        <title>Novel species of Nocardioides.</title>
        <authorList>
            <person name="Liu Q."/>
            <person name="Xin Y.-H."/>
        </authorList>
    </citation>
    <scope>NUCLEOTIDE SEQUENCE [LARGE SCALE GENOMIC DNA]</scope>
    <source>
        <strain evidence="2 3">HLT3-15</strain>
    </source>
</reference>
<sequence length="219" mass="24288">MDTIPRTRLHRPPSPTSSHASSRWSPGPSCRATPEEARGVMPGDEIVTHPRYRSTRALTIHASADQVWPWLVQMGQGRGGFYSYDWMENLVGLHIHSADAVVPELQHLAEGDTVRLVPDGTQPPLHFTVARASAPHVLVLGPSGGRAEALAQGLPYPCWTFQLVDLPERAGCRLVVRFQCDFTPTLRGRLAYRVLLAPVHYMMERKMMLGIRSRAEPAA</sequence>
<keyword evidence="3" id="KW-1185">Reference proteome</keyword>
<comment type="caution">
    <text evidence="2">The sequence shown here is derived from an EMBL/GenBank/DDBJ whole genome shotgun (WGS) entry which is preliminary data.</text>
</comment>
<gene>
    <name evidence="2" type="ORF">EUA06_21265</name>
</gene>
<accession>A0A4Q2RJA5</accession>
<evidence type="ECO:0000313" key="3">
    <source>
        <dbReference type="Proteomes" id="UP000291838"/>
    </source>
</evidence>
<evidence type="ECO:0000256" key="1">
    <source>
        <dbReference type="SAM" id="MobiDB-lite"/>
    </source>
</evidence>
<dbReference type="Proteomes" id="UP000291838">
    <property type="component" value="Unassembled WGS sequence"/>
</dbReference>
<proteinExistence type="predicted"/>
<dbReference type="RefSeq" id="WP_129479537.1">
    <property type="nucleotide sequence ID" value="NZ_SDWS01000015.1"/>
</dbReference>
<feature type="region of interest" description="Disordered" evidence="1">
    <location>
        <begin position="1"/>
        <end position="41"/>
    </location>
</feature>
<evidence type="ECO:0000313" key="2">
    <source>
        <dbReference type="EMBL" id="RYB88398.1"/>
    </source>
</evidence>
<dbReference type="AlphaFoldDB" id="A0A4Q2RJA5"/>
<organism evidence="2 3">
    <name type="scientific">Nocardioides glacieisoli</name>
    <dbReference type="NCBI Taxonomy" id="1168730"/>
    <lineage>
        <taxon>Bacteria</taxon>
        <taxon>Bacillati</taxon>
        <taxon>Actinomycetota</taxon>
        <taxon>Actinomycetes</taxon>
        <taxon>Propionibacteriales</taxon>
        <taxon>Nocardioidaceae</taxon>
        <taxon>Nocardioides</taxon>
    </lineage>
</organism>
<name>A0A4Q2RJA5_9ACTN</name>
<dbReference type="OrthoDB" id="3255669at2"/>
<dbReference type="EMBL" id="SDWS01000015">
    <property type="protein sequence ID" value="RYB88398.1"/>
    <property type="molecule type" value="Genomic_DNA"/>
</dbReference>